<evidence type="ECO:0000313" key="1">
    <source>
        <dbReference type="EMBL" id="TGZ58112.1"/>
    </source>
</evidence>
<name>A0A4S2L543_9HYME</name>
<keyword evidence="2" id="KW-1185">Reference proteome</keyword>
<comment type="caution">
    <text evidence="1">The sequence shown here is derived from an EMBL/GenBank/DDBJ whole genome shotgun (WGS) entry which is preliminary data.</text>
</comment>
<sequence>MNLVKTKLRNKMKLQLLNNILHIRFGLKRLDVCCNNYTLPDKVLKSIGNMKTYESVPESDAHEAEEINQLLL</sequence>
<dbReference type="EMBL" id="QBLH01000054">
    <property type="protein sequence ID" value="TGZ58112.1"/>
    <property type="molecule type" value="Genomic_DNA"/>
</dbReference>
<dbReference type="AlphaFoldDB" id="A0A4S2L543"/>
<proteinExistence type="predicted"/>
<gene>
    <name evidence="1" type="ORF">DBV15_11880</name>
</gene>
<dbReference type="Proteomes" id="UP000310200">
    <property type="component" value="Unassembled WGS sequence"/>
</dbReference>
<reference evidence="1 2" key="1">
    <citation type="journal article" date="2019" name="Philos. Trans. R. Soc. Lond., B, Biol. Sci.">
        <title>Ant behaviour and brain gene expression of defending hosts depend on the ecological success of the intruding social parasite.</title>
        <authorList>
            <person name="Kaur R."/>
            <person name="Stoldt M."/>
            <person name="Jongepier E."/>
            <person name="Feldmeyer B."/>
            <person name="Menzel F."/>
            <person name="Bornberg-Bauer E."/>
            <person name="Foitzik S."/>
        </authorList>
    </citation>
    <scope>NUCLEOTIDE SEQUENCE [LARGE SCALE GENOMIC DNA]</scope>
    <source>
        <tissue evidence="1">Whole body</tissue>
    </source>
</reference>
<protein>
    <submittedName>
        <fullName evidence="1">Uncharacterized protein</fullName>
    </submittedName>
</protein>
<accession>A0A4S2L543</accession>
<organism evidence="1 2">
    <name type="scientific">Temnothorax longispinosus</name>
    <dbReference type="NCBI Taxonomy" id="300112"/>
    <lineage>
        <taxon>Eukaryota</taxon>
        <taxon>Metazoa</taxon>
        <taxon>Ecdysozoa</taxon>
        <taxon>Arthropoda</taxon>
        <taxon>Hexapoda</taxon>
        <taxon>Insecta</taxon>
        <taxon>Pterygota</taxon>
        <taxon>Neoptera</taxon>
        <taxon>Endopterygota</taxon>
        <taxon>Hymenoptera</taxon>
        <taxon>Apocrita</taxon>
        <taxon>Aculeata</taxon>
        <taxon>Formicoidea</taxon>
        <taxon>Formicidae</taxon>
        <taxon>Myrmicinae</taxon>
        <taxon>Temnothorax</taxon>
    </lineage>
</organism>
<evidence type="ECO:0000313" key="2">
    <source>
        <dbReference type="Proteomes" id="UP000310200"/>
    </source>
</evidence>